<feature type="domain" description="C2H2-type" evidence="1">
    <location>
        <begin position="43"/>
        <end position="71"/>
    </location>
</feature>
<evidence type="ECO:0000313" key="3">
    <source>
        <dbReference type="Proteomes" id="UP000219602"/>
    </source>
</evidence>
<dbReference type="Proteomes" id="UP000219602">
    <property type="component" value="Chromosome RC"/>
</dbReference>
<dbReference type="SMART" id="SM00355">
    <property type="entry name" value="ZnF_C2H2"/>
    <property type="match status" value="3"/>
</dbReference>
<comment type="caution">
    <text evidence="2">The sequence shown here is derived from an EMBL/GenBank/DDBJ whole genome shotgun (WGS) entry which is preliminary data.</text>
</comment>
<gene>
    <name evidence="2" type="ORF">AU210_015554</name>
</gene>
<evidence type="ECO:0000313" key="2">
    <source>
        <dbReference type="EMBL" id="PCD21751.1"/>
    </source>
</evidence>
<reference evidence="2 3" key="2">
    <citation type="journal article" date="2017" name="Sci. Rep.">
        <title>A mobile pathogenicity chromosome in Fusarium oxysporum for infection of multiple cucurbit species.</title>
        <authorList>
            <person name="van Dam P."/>
            <person name="Fokkens L."/>
            <person name="Ayukawa Y."/>
            <person name="van der Gragt M."/>
            <person name="Ter Horst A."/>
            <person name="Brankovics B."/>
            <person name="Houterman P.M."/>
            <person name="Arie T."/>
            <person name="Rep M."/>
        </authorList>
    </citation>
    <scope>NUCLEOTIDE SEQUENCE [LARGE SCALE GENOMIC DNA]</scope>
    <source>
        <strain evidence="2 3">Forc016</strain>
    </source>
</reference>
<organism evidence="2 3">
    <name type="scientific">Fusarium oxysporum f. sp. radicis-cucumerinum</name>
    <dbReference type="NCBI Taxonomy" id="327505"/>
    <lineage>
        <taxon>Eukaryota</taxon>
        <taxon>Fungi</taxon>
        <taxon>Dikarya</taxon>
        <taxon>Ascomycota</taxon>
        <taxon>Pezizomycotina</taxon>
        <taxon>Sordariomycetes</taxon>
        <taxon>Hypocreomycetidae</taxon>
        <taxon>Hypocreales</taxon>
        <taxon>Nectriaceae</taxon>
        <taxon>Fusarium</taxon>
        <taxon>Fusarium oxysporum species complex</taxon>
    </lineage>
</organism>
<feature type="domain" description="C2H2-type" evidence="1">
    <location>
        <begin position="75"/>
        <end position="98"/>
    </location>
</feature>
<dbReference type="EMBL" id="MABQ02000012">
    <property type="protein sequence ID" value="PCD21751.1"/>
    <property type="molecule type" value="Genomic_DNA"/>
</dbReference>
<proteinExistence type="predicted"/>
<dbReference type="AlphaFoldDB" id="A0A2H3FQB1"/>
<dbReference type="InterPro" id="IPR013087">
    <property type="entry name" value="Znf_C2H2_type"/>
</dbReference>
<evidence type="ECO:0000259" key="1">
    <source>
        <dbReference type="SMART" id="SM00355"/>
    </source>
</evidence>
<protein>
    <recommendedName>
        <fullName evidence="1">C2H2-type domain-containing protein</fullName>
    </recommendedName>
</protein>
<reference evidence="2 3" key="1">
    <citation type="journal article" date="2016" name="Environ. Microbiol.">
        <title>Effector profiles distinguish formae speciales of Fusarium oxysporum.</title>
        <authorList>
            <person name="van Dam P."/>
            <person name="Fokkens L."/>
            <person name="Schmidt S.M."/>
            <person name="Linmans J.H."/>
            <person name="Kistler H.C."/>
            <person name="Ma L.J."/>
            <person name="Rep M."/>
        </authorList>
    </citation>
    <scope>NUCLEOTIDE SEQUENCE [LARGE SCALE GENOMIC DNA]</scope>
    <source>
        <strain evidence="2 3">Forc016</strain>
    </source>
</reference>
<sequence>MVNSVDGASRRSIEGGRRALQLFQEDELPPTYHYMGGNEFTGYSCKHPGCTQTPRKTYKLPSRVTKHARNHYKPVICPICPERRAEQGDMKKHVQIYHRSLATDLGISGEAMPCPLCRCIISNSRKDNFKRHMRDSHGLERD</sequence>
<dbReference type="Gene3D" id="3.30.160.60">
    <property type="entry name" value="Classic Zinc Finger"/>
    <property type="match status" value="1"/>
</dbReference>
<accession>A0A2H3FQB1</accession>
<feature type="domain" description="C2H2-type" evidence="1">
    <location>
        <begin position="112"/>
        <end position="137"/>
    </location>
</feature>
<name>A0A2H3FQB1_FUSOX</name>